<dbReference type="VEuPathDB" id="FungiDB:PTTG_27023"/>
<evidence type="ECO:0000313" key="5">
    <source>
        <dbReference type="Proteomes" id="UP000005240"/>
    </source>
</evidence>
<dbReference type="Proteomes" id="UP000005240">
    <property type="component" value="Unassembled WGS sequence"/>
</dbReference>
<dbReference type="EnsemblFungi" id="PTTG_27023-t43_1">
    <property type="protein sequence ID" value="PTTG_27023-t43_1-p1"/>
    <property type="gene ID" value="PTTG_27023"/>
</dbReference>
<reference evidence="3" key="1">
    <citation type="submission" date="2009-11" db="EMBL/GenBank/DDBJ databases">
        <authorList>
            <consortium name="The Broad Institute Genome Sequencing Platform"/>
            <person name="Ward D."/>
            <person name="Feldgarden M."/>
            <person name="Earl A."/>
            <person name="Young S.K."/>
            <person name="Zeng Q."/>
            <person name="Koehrsen M."/>
            <person name="Alvarado L."/>
            <person name="Berlin A."/>
            <person name="Bochicchio J."/>
            <person name="Borenstein D."/>
            <person name="Chapman S.B."/>
            <person name="Chen Z."/>
            <person name="Engels R."/>
            <person name="Freedman E."/>
            <person name="Gellesch M."/>
            <person name="Goldberg J."/>
            <person name="Griggs A."/>
            <person name="Gujja S."/>
            <person name="Heilman E."/>
            <person name="Heiman D."/>
            <person name="Hepburn T."/>
            <person name="Howarth C."/>
            <person name="Jen D."/>
            <person name="Larson L."/>
            <person name="Lewis B."/>
            <person name="Mehta T."/>
            <person name="Park D."/>
            <person name="Pearson M."/>
            <person name="Roberts A."/>
            <person name="Saif S."/>
            <person name="Shea T."/>
            <person name="Shenoy N."/>
            <person name="Sisk P."/>
            <person name="Stolte C."/>
            <person name="Sykes S."/>
            <person name="Thomson T."/>
            <person name="Walk T."/>
            <person name="White J."/>
            <person name="Yandava C."/>
            <person name="Izard J."/>
            <person name="Baranova O.V."/>
            <person name="Blanton J.M."/>
            <person name="Tanner A.C."/>
            <person name="Dewhirst F.E."/>
            <person name="Haas B."/>
            <person name="Nusbaum C."/>
            <person name="Birren B."/>
        </authorList>
    </citation>
    <scope>NUCLEOTIDE SEQUENCE [LARGE SCALE GENOMIC DNA]</scope>
    <source>
        <strain evidence="3">1-1 BBBD Race 1</strain>
    </source>
</reference>
<reference evidence="4 5" key="3">
    <citation type="journal article" date="2017" name="G3 (Bethesda)">
        <title>Comparative analysis highlights variable genome content of wheat rusts and divergence of the mating loci.</title>
        <authorList>
            <person name="Cuomo C.A."/>
            <person name="Bakkeren G."/>
            <person name="Khalil H.B."/>
            <person name="Panwar V."/>
            <person name="Joly D."/>
            <person name="Linning R."/>
            <person name="Sakthikumar S."/>
            <person name="Song X."/>
            <person name="Adiconis X."/>
            <person name="Fan L."/>
            <person name="Goldberg J.M."/>
            <person name="Levin J.Z."/>
            <person name="Young S."/>
            <person name="Zeng Q."/>
            <person name="Anikster Y."/>
            <person name="Bruce M."/>
            <person name="Wang M."/>
            <person name="Yin C."/>
            <person name="McCallum B."/>
            <person name="Szabo L.J."/>
            <person name="Hulbert S."/>
            <person name="Chen X."/>
            <person name="Fellers J.P."/>
        </authorList>
    </citation>
    <scope>NUCLEOTIDE SEQUENCE</scope>
    <source>
        <strain evidence="5">Isolate 1-1 / race 1 (BBBD)</strain>
        <strain evidence="4">isolate 1-1 / race 1 (BBBD)</strain>
    </source>
</reference>
<feature type="region of interest" description="Disordered" evidence="1">
    <location>
        <begin position="142"/>
        <end position="200"/>
    </location>
</feature>
<evidence type="ECO:0000313" key="3">
    <source>
        <dbReference type="EMBL" id="OAV94262.1"/>
    </source>
</evidence>
<proteinExistence type="predicted"/>
<accession>A0A180GPN2</accession>
<feature type="chain" id="PRO_5008110158" description="Secreted protein" evidence="2">
    <location>
        <begin position="20"/>
        <end position="200"/>
    </location>
</feature>
<organism evidence="3">
    <name type="scientific">Puccinia triticina (isolate 1-1 / race 1 (BBBD))</name>
    <name type="common">Brown leaf rust fungus</name>
    <dbReference type="NCBI Taxonomy" id="630390"/>
    <lineage>
        <taxon>Eukaryota</taxon>
        <taxon>Fungi</taxon>
        <taxon>Dikarya</taxon>
        <taxon>Basidiomycota</taxon>
        <taxon>Pucciniomycotina</taxon>
        <taxon>Pucciniomycetes</taxon>
        <taxon>Pucciniales</taxon>
        <taxon>Pucciniaceae</taxon>
        <taxon>Puccinia</taxon>
    </lineage>
</organism>
<evidence type="ECO:0000313" key="4">
    <source>
        <dbReference type="EnsemblFungi" id="PTTG_27023-t43_1-p1"/>
    </source>
</evidence>
<keyword evidence="5" id="KW-1185">Reference proteome</keyword>
<feature type="compositionally biased region" description="Polar residues" evidence="1">
    <location>
        <begin position="144"/>
        <end position="157"/>
    </location>
</feature>
<name>A0A180GPN2_PUCT1</name>
<gene>
    <name evidence="3" type="ORF">PTTG_27023</name>
</gene>
<keyword evidence="2" id="KW-0732">Signal</keyword>
<reference evidence="4" key="4">
    <citation type="submission" date="2025-05" db="UniProtKB">
        <authorList>
            <consortium name="EnsemblFungi"/>
        </authorList>
    </citation>
    <scope>IDENTIFICATION</scope>
    <source>
        <strain evidence="4">isolate 1-1 / race 1 (BBBD)</strain>
    </source>
</reference>
<dbReference type="EMBL" id="ADAS02000041">
    <property type="protein sequence ID" value="OAV94262.1"/>
    <property type="molecule type" value="Genomic_DNA"/>
</dbReference>
<dbReference type="AlphaFoldDB" id="A0A180GPN2"/>
<sequence length="200" mass="20780">MQYIFSFTCLLTLLQTVAPTPVLAPRADVGAHAGKEQSASKCYGMLTGFCGGYDMGLGLGLGLDSFGLFGMSPLLNYGVLNPYSAWGMGYPYLGGGLFKKDASDAQHNGHDHSTLSQPNNLVLVPSTLAQGPSALLCTRAPRARTSSLSQPPLSSRTGEAGLKVGGQPAEPESTELKRASPSTHRDVAAGATVAPQVNRA</sequence>
<protein>
    <recommendedName>
        <fullName evidence="6">Secreted protein</fullName>
    </recommendedName>
</protein>
<feature type="signal peptide" evidence="2">
    <location>
        <begin position="1"/>
        <end position="19"/>
    </location>
</feature>
<evidence type="ECO:0000256" key="1">
    <source>
        <dbReference type="SAM" id="MobiDB-lite"/>
    </source>
</evidence>
<evidence type="ECO:0008006" key="6">
    <source>
        <dbReference type="Google" id="ProtNLM"/>
    </source>
</evidence>
<reference evidence="3" key="2">
    <citation type="submission" date="2016-05" db="EMBL/GenBank/DDBJ databases">
        <title>Comparative analysis highlights variable genome content of wheat rusts and divergence of the mating loci.</title>
        <authorList>
            <person name="Cuomo C.A."/>
            <person name="Bakkeren G."/>
            <person name="Szabo L."/>
            <person name="Khalil H."/>
            <person name="Joly D."/>
            <person name="Goldberg J."/>
            <person name="Young S."/>
            <person name="Zeng Q."/>
            <person name="Fellers J."/>
        </authorList>
    </citation>
    <scope>NUCLEOTIDE SEQUENCE [LARGE SCALE GENOMIC DNA]</scope>
    <source>
        <strain evidence="3">1-1 BBBD Race 1</strain>
    </source>
</reference>
<feature type="compositionally biased region" description="Basic and acidic residues" evidence="1">
    <location>
        <begin position="174"/>
        <end position="187"/>
    </location>
</feature>
<evidence type="ECO:0000256" key="2">
    <source>
        <dbReference type="SAM" id="SignalP"/>
    </source>
</evidence>